<protein>
    <submittedName>
        <fullName evidence="1">DUF5131 family protein</fullName>
    </submittedName>
</protein>
<dbReference type="RefSeq" id="WP_275821326.1">
    <property type="nucleotide sequence ID" value="NZ_BAAANM010000034.1"/>
</dbReference>
<dbReference type="Pfam" id="PF07505">
    <property type="entry name" value="DUF5131"/>
    <property type="match status" value="1"/>
</dbReference>
<comment type="caution">
    <text evidence="1">The sequence shown here is derived from an EMBL/GenBank/DDBJ whole genome shotgun (WGS) entry which is preliminary data.</text>
</comment>
<organism evidence="1 2">
    <name type="scientific">Streptantibioticus ferralitis</name>
    <dbReference type="NCBI Taxonomy" id="236510"/>
    <lineage>
        <taxon>Bacteria</taxon>
        <taxon>Bacillati</taxon>
        <taxon>Actinomycetota</taxon>
        <taxon>Actinomycetes</taxon>
        <taxon>Kitasatosporales</taxon>
        <taxon>Streptomycetaceae</taxon>
        <taxon>Streptantibioticus</taxon>
    </lineage>
</organism>
<proteinExistence type="predicted"/>
<sequence>MSASGGVTARWTRSRPWARGRAAVADGGCPVSDRSAIEWTEATWNPTTGCDRVSSGCDSPGLPGCGRCTLSPARPRTPGVPSSYRPW</sequence>
<dbReference type="EMBL" id="JARHTQ010000036">
    <property type="protein sequence ID" value="MDF2260587.1"/>
    <property type="molecule type" value="Genomic_DNA"/>
</dbReference>
<gene>
    <name evidence="1" type="ORF">P2L57_34235</name>
</gene>
<dbReference type="InterPro" id="IPR011101">
    <property type="entry name" value="DUF5131"/>
</dbReference>
<evidence type="ECO:0000313" key="1">
    <source>
        <dbReference type="EMBL" id="MDF2260587.1"/>
    </source>
</evidence>
<dbReference type="Proteomes" id="UP001220022">
    <property type="component" value="Unassembled WGS sequence"/>
</dbReference>
<reference evidence="1 2" key="1">
    <citation type="submission" date="2023-03" db="EMBL/GenBank/DDBJ databases">
        <title>Draft genome sequence of type strain Streptomyces ferralitis JCM 14344.</title>
        <authorList>
            <person name="Klaysubun C."/>
            <person name="Duangmal K."/>
        </authorList>
    </citation>
    <scope>NUCLEOTIDE SEQUENCE [LARGE SCALE GENOMIC DNA]</scope>
    <source>
        <strain evidence="1 2">JCM 14344</strain>
    </source>
</reference>
<evidence type="ECO:0000313" key="2">
    <source>
        <dbReference type="Proteomes" id="UP001220022"/>
    </source>
</evidence>
<keyword evidence="2" id="KW-1185">Reference proteome</keyword>
<accession>A0ABT5Z9S6</accession>
<name>A0ABT5Z9S6_9ACTN</name>